<evidence type="ECO:0000256" key="1">
    <source>
        <dbReference type="SAM" id="Phobius"/>
    </source>
</evidence>
<reference evidence="3" key="1">
    <citation type="journal article" date="2019" name="Int. J. Syst. Evol. Microbiol.">
        <title>The Global Catalogue of Microorganisms (GCM) 10K type strain sequencing project: providing services to taxonomists for standard genome sequencing and annotation.</title>
        <authorList>
            <consortium name="The Broad Institute Genomics Platform"/>
            <consortium name="The Broad Institute Genome Sequencing Center for Infectious Disease"/>
            <person name="Wu L."/>
            <person name="Ma J."/>
        </authorList>
    </citation>
    <scope>NUCLEOTIDE SEQUENCE [LARGE SCALE GENOMIC DNA]</scope>
    <source>
        <strain evidence="3">CGMCC 1.15942</strain>
    </source>
</reference>
<sequence length="576" mass="65973">MNRLNISSIKNNRKKMILLCLGIAVILVLIPLAFTPISSDDFIYVTNNTKWSNLGWRYLHWSGRIVADSFSLILLQLPSFIYKFLKAIIWIGLLLLISYLPSLLNKKHTWEIRNFVILFLLYWVANPNLGQTSFWTVGFANYLLTNFFIVAYFALVFYLKDEKLRSWHFIAIPILGLLAGNSNENTSIVVILLTLFFLLIEKNNQTFLLGLPFTIIGTLTLLLSPGQHARLLNPTFQIAREQSIFQRLWNYFSTSLFIDTFKSFLLVFVVFILIGFIYLLRRQFPKKRNVVYSLIFFFSAVIANAAFGGSYVFPVAIRSLNGALVLFLISIAFILDDLLYDKIPVHKKSTSYIIALLCVPFFFGYFYATKSVISLHGQFNIRQEAILSGKKNNLATIYIPNYNVGKLYNESDSIDLYQAGLDMYYDVKKPVSIAQFTKDFSFDYSSKRLVNAEQIPLNTSFGGNVHLKALNVFKDTRTLNNYSINLTFDSSLLDVYSADNTTLFIHVNWKRDSTSKSTMFNADTSLNNQLFVDGKYIFSSPIEDIRPQDITSVDIGIYDTAAKKNLIETNIPMDKR</sequence>
<feature type="transmembrane region" description="Helical" evidence="1">
    <location>
        <begin position="319"/>
        <end position="339"/>
    </location>
</feature>
<proteinExistence type="predicted"/>
<feature type="transmembrane region" description="Helical" evidence="1">
    <location>
        <begin position="16"/>
        <end position="38"/>
    </location>
</feature>
<dbReference type="Proteomes" id="UP000630615">
    <property type="component" value="Unassembled WGS sequence"/>
</dbReference>
<keyword evidence="1" id="KW-0472">Membrane</keyword>
<dbReference type="RefSeq" id="WP_088270841.1">
    <property type="nucleotide sequence ID" value="NZ_BMKI01000010.1"/>
</dbReference>
<feature type="transmembrane region" description="Helical" evidence="1">
    <location>
        <begin position="170"/>
        <end position="200"/>
    </location>
</feature>
<dbReference type="InterPro" id="IPR045691">
    <property type="entry name" value="DUF6056"/>
</dbReference>
<comment type="caution">
    <text evidence="2">The sequence shown here is derived from an EMBL/GenBank/DDBJ whole genome shotgun (WGS) entry which is preliminary data.</text>
</comment>
<dbReference type="Pfam" id="PF19528">
    <property type="entry name" value="DUF6056"/>
    <property type="match status" value="1"/>
</dbReference>
<evidence type="ECO:0000313" key="3">
    <source>
        <dbReference type="Proteomes" id="UP000630615"/>
    </source>
</evidence>
<evidence type="ECO:0000313" key="2">
    <source>
        <dbReference type="EMBL" id="GGD00395.1"/>
    </source>
</evidence>
<name>A0ABQ1PNY1_9ENTE</name>
<accession>A0ABQ1PNY1</accession>
<evidence type="ECO:0008006" key="4">
    <source>
        <dbReference type="Google" id="ProtNLM"/>
    </source>
</evidence>
<feature type="transmembrane region" description="Helical" evidence="1">
    <location>
        <begin position="84"/>
        <end position="104"/>
    </location>
</feature>
<feature type="transmembrane region" description="Helical" evidence="1">
    <location>
        <begin position="137"/>
        <end position="158"/>
    </location>
</feature>
<dbReference type="EMBL" id="BMKI01000010">
    <property type="protein sequence ID" value="GGD00395.1"/>
    <property type="molecule type" value="Genomic_DNA"/>
</dbReference>
<organism evidence="2 3">
    <name type="scientific">Enterococcus wangshanyuanii</name>
    <dbReference type="NCBI Taxonomy" id="2005703"/>
    <lineage>
        <taxon>Bacteria</taxon>
        <taxon>Bacillati</taxon>
        <taxon>Bacillota</taxon>
        <taxon>Bacilli</taxon>
        <taxon>Lactobacillales</taxon>
        <taxon>Enterococcaceae</taxon>
        <taxon>Enterococcus</taxon>
    </lineage>
</organism>
<feature type="transmembrane region" description="Helical" evidence="1">
    <location>
        <begin position="292"/>
        <end position="313"/>
    </location>
</feature>
<keyword evidence="3" id="KW-1185">Reference proteome</keyword>
<gene>
    <name evidence="2" type="ORF">GCM10011573_32460</name>
</gene>
<feature type="transmembrane region" description="Helical" evidence="1">
    <location>
        <begin position="351"/>
        <end position="368"/>
    </location>
</feature>
<protein>
    <recommendedName>
        <fullName evidence="4">Inner membrane protein</fullName>
    </recommendedName>
</protein>
<feature type="transmembrane region" description="Helical" evidence="1">
    <location>
        <begin position="207"/>
        <end position="224"/>
    </location>
</feature>
<keyword evidence="1" id="KW-0812">Transmembrane</keyword>
<feature type="transmembrane region" description="Helical" evidence="1">
    <location>
        <begin position="261"/>
        <end position="280"/>
    </location>
</feature>
<keyword evidence="1" id="KW-1133">Transmembrane helix</keyword>